<evidence type="ECO:0000256" key="1">
    <source>
        <dbReference type="ARBA" id="ARBA00022737"/>
    </source>
</evidence>
<dbReference type="NCBIfam" id="TIGR00756">
    <property type="entry name" value="PPR"/>
    <property type="match status" value="8"/>
</dbReference>
<proteinExistence type="predicted"/>
<feature type="compositionally biased region" description="Basic and acidic residues" evidence="3">
    <location>
        <begin position="741"/>
        <end position="752"/>
    </location>
</feature>
<keyword evidence="1" id="KW-0677">Repeat</keyword>
<feature type="repeat" description="PPR" evidence="2">
    <location>
        <begin position="1453"/>
        <end position="1487"/>
    </location>
</feature>
<feature type="repeat" description="PPR" evidence="2">
    <location>
        <begin position="1418"/>
        <end position="1452"/>
    </location>
</feature>
<dbReference type="Pfam" id="PF17177">
    <property type="entry name" value="PPR_long"/>
    <property type="match status" value="1"/>
</dbReference>
<dbReference type="SUPFAM" id="SSF48452">
    <property type="entry name" value="TPR-like"/>
    <property type="match status" value="1"/>
</dbReference>
<feature type="compositionally biased region" description="Basic and acidic residues" evidence="3">
    <location>
        <begin position="373"/>
        <end position="388"/>
    </location>
</feature>
<feature type="repeat" description="PPR" evidence="2">
    <location>
        <begin position="321"/>
        <end position="355"/>
    </location>
</feature>
<feature type="region of interest" description="Disordered" evidence="3">
    <location>
        <begin position="350"/>
        <end position="468"/>
    </location>
</feature>
<feature type="region of interest" description="Disordered" evidence="3">
    <location>
        <begin position="688"/>
        <end position="929"/>
    </location>
</feature>
<dbReference type="OrthoDB" id="185373at2759"/>
<dbReference type="EMBL" id="DF237222">
    <property type="protein sequence ID" value="GAQ86147.1"/>
    <property type="molecule type" value="Genomic_DNA"/>
</dbReference>
<name>A0A1Y1IBP4_KLENI</name>
<feature type="domain" description="PROP1-like PPR" evidence="4">
    <location>
        <begin position="1186"/>
        <end position="1290"/>
    </location>
</feature>
<dbReference type="InterPro" id="IPR033443">
    <property type="entry name" value="PROP1-like_PPR_dom"/>
</dbReference>
<dbReference type="PANTHER" id="PTHR47938:SF35">
    <property type="entry name" value="PENTATRICOPEPTIDE REPEAT-CONTAINING PROTEIN 4, MITOCHONDRIAL-RELATED"/>
    <property type="match status" value="1"/>
</dbReference>
<feature type="region of interest" description="Disordered" evidence="3">
    <location>
        <begin position="619"/>
        <end position="647"/>
    </location>
</feature>
<evidence type="ECO:0000259" key="4">
    <source>
        <dbReference type="Pfam" id="PF17177"/>
    </source>
</evidence>
<feature type="compositionally biased region" description="Basic and acidic residues" evidence="3">
    <location>
        <begin position="841"/>
        <end position="874"/>
    </location>
</feature>
<feature type="compositionally biased region" description="Basic and acidic residues" evidence="3">
    <location>
        <begin position="424"/>
        <end position="438"/>
    </location>
</feature>
<keyword evidence="6" id="KW-1185">Reference proteome</keyword>
<evidence type="ECO:0000313" key="6">
    <source>
        <dbReference type="Proteomes" id="UP000054558"/>
    </source>
</evidence>
<gene>
    <name evidence="5" type="ORF">KFL_002730050</name>
</gene>
<dbReference type="Proteomes" id="UP000054558">
    <property type="component" value="Unassembled WGS sequence"/>
</dbReference>
<evidence type="ECO:0000256" key="2">
    <source>
        <dbReference type="PROSITE-ProRule" id="PRU00708"/>
    </source>
</evidence>
<dbReference type="InterPro" id="IPR011990">
    <property type="entry name" value="TPR-like_helical_dom_sf"/>
</dbReference>
<feature type="repeat" description="PPR" evidence="2">
    <location>
        <begin position="1204"/>
        <end position="1238"/>
    </location>
</feature>
<feature type="repeat" description="PPR" evidence="2">
    <location>
        <begin position="1239"/>
        <end position="1273"/>
    </location>
</feature>
<feature type="compositionally biased region" description="Basic and acidic residues" evidence="3">
    <location>
        <begin position="619"/>
        <end position="631"/>
    </location>
</feature>
<feature type="compositionally biased region" description="Polar residues" evidence="3">
    <location>
        <begin position="831"/>
        <end position="840"/>
    </location>
</feature>
<feature type="repeat" description="PPR" evidence="2">
    <location>
        <begin position="1099"/>
        <end position="1133"/>
    </location>
</feature>
<feature type="repeat" description="PPR" evidence="2">
    <location>
        <begin position="1169"/>
        <end position="1203"/>
    </location>
</feature>
<dbReference type="Pfam" id="PF13812">
    <property type="entry name" value="PPR_3"/>
    <property type="match status" value="3"/>
</dbReference>
<feature type="repeat" description="PPR" evidence="2">
    <location>
        <begin position="286"/>
        <end position="320"/>
    </location>
</feature>
<feature type="repeat" description="PPR" evidence="2">
    <location>
        <begin position="1274"/>
        <end position="1308"/>
    </location>
</feature>
<feature type="repeat" description="PPR" evidence="2">
    <location>
        <begin position="251"/>
        <end position="285"/>
    </location>
</feature>
<dbReference type="STRING" id="105231.A0A1Y1IBP4"/>
<evidence type="ECO:0000313" key="5">
    <source>
        <dbReference type="EMBL" id="GAQ86147.1"/>
    </source>
</evidence>
<dbReference type="GO" id="GO:0003729">
    <property type="term" value="F:mRNA binding"/>
    <property type="evidence" value="ECO:0000318"/>
    <property type="project" value="GO_Central"/>
</dbReference>
<dbReference type="Pfam" id="PF13041">
    <property type="entry name" value="PPR_2"/>
    <property type="match status" value="1"/>
</dbReference>
<feature type="repeat" description="PPR" evidence="2">
    <location>
        <begin position="1064"/>
        <end position="1098"/>
    </location>
</feature>
<dbReference type="Gene3D" id="1.25.40.10">
    <property type="entry name" value="Tetratricopeptide repeat domain"/>
    <property type="match status" value="6"/>
</dbReference>
<dbReference type="PROSITE" id="PS51375">
    <property type="entry name" value="PPR"/>
    <property type="match status" value="12"/>
</dbReference>
<accession>A0A1Y1IBP4</accession>
<evidence type="ECO:0000256" key="3">
    <source>
        <dbReference type="SAM" id="MobiDB-lite"/>
    </source>
</evidence>
<protein>
    <submittedName>
        <fullName evidence="5">Putative Pentatricopeptide repeat domain containing protein</fullName>
    </submittedName>
</protein>
<feature type="compositionally biased region" description="Polar residues" evidence="3">
    <location>
        <begin position="358"/>
        <end position="372"/>
    </location>
</feature>
<feature type="repeat" description="PPR" evidence="2">
    <location>
        <begin position="990"/>
        <end position="1024"/>
    </location>
</feature>
<dbReference type="InterPro" id="IPR002885">
    <property type="entry name" value="PPR_rpt"/>
</dbReference>
<feature type="compositionally biased region" description="Basic and acidic residues" evidence="3">
    <location>
        <begin position="814"/>
        <end position="824"/>
    </location>
</feature>
<organism evidence="5 6">
    <name type="scientific">Klebsormidium nitens</name>
    <name type="common">Green alga</name>
    <name type="synonym">Ulothrix nitens</name>
    <dbReference type="NCBI Taxonomy" id="105231"/>
    <lineage>
        <taxon>Eukaryota</taxon>
        <taxon>Viridiplantae</taxon>
        <taxon>Streptophyta</taxon>
        <taxon>Klebsormidiophyceae</taxon>
        <taxon>Klebsormidiales</taxon>
        <taxon>Klebsormidiaceae</taxon>
        <taxon>Klebsormidium</taxon>
    </lineage>
</organism>
<sequence length="1487" mass="159575">MAAIDRAGQKVHKVASCRVGGIKTRSFASAACLPTKGWSPSSGQCGFLDRALSEGRPVNHPSETRTIKSIKAHTAGRIRVFDRPFGRLSSSQGFLEPGPSTCPHKQNAPCCSLAAERQRAGNIQKQQEPTFQRAFVLADLQAPLVVRDANGSPLIGGFGLQRGLAKELRDAEAAKDQRKRVAAEQARLILDRLLQGRRNGTPDEKTLGAHLEWLCDQRTFGLLMKELGTASWGDTAGGILSFLRKVGRSPDTRGHSEALRALGRVGQTDAALQILREMTSSGPPPDVWCYSEVLKALASAEDVGGALATFAEINERGVAPNVWCCNSLVTVLCKGGRVREARGILEAMRRGGGMASEGSVTTLSGGSVNTPQGERERTETSESGRHEQVGSFEQVELTSQTGVEGSAESRDAPGGLSDEWMTAFDEKEQGGAVRDSKGGRATTGKASRNSETKGKLTMAGGKRGERSGHIPSVVRSLEACVVERQNPGDASVAALKREVQPRVAGGILRQPADEDDVSVPAPADIGASPAVDHNPPTGDNVRLLARDDVSMLLGSSAAAGPHGRGRGDFEGHRETGRENVAAMIVNGDSVGVDRLLGVSSKSELGTLPHALAEGFGLKEVSHEADREERTGAEASGTTEGDPLRGTEDVTRSSQLLTGLEVLKRAMLGSRQSHVDSPSVVLRVLEADSASKGDPPGESAPVGDPPGKGRAGAFRENRNVRLDNGTALRSGVETLEVDSEEERGSYVERRQDKGLVQGSGGGGRTMGEKGAAYHGRTIDARSRAHGSGVDVQTDGPDATLARSDGSRVGSQTDGRNAELADETHKRCGACSAENSGDPQSTDESHRQLRLQEGRSRHLPEESRRTLTSAEVERQHSNKAPVTEPTAERERSTSPARSSESSRARQDPLPLKADVSSGMQSKADVRNGVQSKADVRRALQRCLRWGAKWPADWPPPPAPDAVTYNVLIGASDGWRTAVELLEGMKADGVAPTQITYNSVLTSCSRAGEWERCMDFWNALQAARLPRNDFALSCIVRALGAAHWWEQAVEMVKAAKKGSFGRDCKLSVQTCTMAISACAQSRQRQAAVALLRWMQKEGLKPDVGSYNAVMQACIQAEDLDEALQFFQELLRARLRPDSHSQTLYIHVLALCGRFTDALDAFWGFRTRLGVPNIVTYNAAIVACGKGLMWMDAFKVFQDLDASGCAPNVTTYEALIKALSDSGELEKAMAVFQSMGARGVKPQVRAFNNLLDGYAELGAWEDARAIFDSMQRFGVRPDVVSHNILIRAYWRGGQFASAVSCFASMLEGDVTCPPDDFTYRGVLTACDLGGLGAEALWALEQMEILGGSPSAFHYGRALVACAKGGTWADVEELYQYMRGEAMEIEASVYMAMLARLEVEGNTGRARGVLAEWRESVSDYEIGVGGYNLVLGAYASAGDWREALAWKEVMEARGITPSVTTYSMLVGVLEKSGRWQEAMAVYGEMPMKGGVL</sequence>
<dbReference type="PANTHER" id="PTHR47938">
    <property type="entry name" value="RESPIRATORY COMPLEX I CHAPERONE (CIA84), PUTATIVE (AFU_ORTHOLOGUE AFUA_2G06020)-RELATED"/>
    <property type="match status" value="1"/>
</dbReference>
<reference evidence="5 6" key="1">
    <citation type="journal article" date="2014" name="Nat. Commun.">
        <title>Klebsormidium flaccidum genome reveals primary factors for plant terrestrial adaptation.</title>
        <authorList>
            <person name="Hori K."/>
            <person name="Maruyama F."/>
            <person name="Fujisawa T."/>
            <person name="Togashi T."/>
            <person name="Yamamoto N."/>
            <person name="Seo M."/>
            <person name="Sato S."/>
            <person name="Yamada T."/>
            <person name="Mori H."/>
            <person name="Tajima N."/>
            <person name="Moriyama T."/>
            <person name="Ikeuchi M."/>
            <person name="Watanabe M."/>
            <person name="Wada H."/>
            <person name="Kobayashi K."/>
            <person name="Saito M."/>
            <person name="Masuda T."/>
            <person name="Sasaki-Sekimoto Y."/>
            <person name="Mashiguchi K."/>
            <person name="Awai K."/>
            <person name="Shimojima M."/>
            <person name="Masuda S."/>
            <person name="Iwai M."/>
            <person name="Nobusawa T."/>
            <person name="Narise T."/>
            <person name="Kondo S."/>
            <person name="Saito H."/>
            <person name="Sato R."/>
            <person name="Murakawa M."/>
            <person name="Ihara Y."/>
            <person name="Oshima-Yamada Y."/>
            <person name="Ohtaka K."/>
            <person name="Satoh M."/>
            <person name="Sonobe K."/>
            <person name="Ishii M."/>
            <person name="Ohtani R."/>
            <person name="Kanamori-Sato M."/>
            <person name="Honoki R."/>
            <person name="Miyazaki D."/>
            <person name="Mochizuki H."/>
            <person name="Umetsu J."/>
            <person name="Higashi K."/>
            <person name="Shibata D."/>
            <person name="Kamiya Y."/>
            <person name="Sato N."/>
            <person name="Nakamura Y."/>
            <person name="Tabata S."/>
            <person name="Ida S."/>
            <person name="Kurokawa K."/>
            <person name="Ohta H."/>
        </authorList>
    </citation>
    <scope>NUCLEOTIDE SEQUENCE [LARGE SCALE GENOMIC DNA]</scope>
    <source>
        <strain evidence="5 6">NIES-2285</strain>
    </source>
</reference>